<accession>A0A6C0JP78</accession>
<reference evidence="1" key="1">
    <citation type="journal article" date="2020" name="Nature">
        <title>Giant virus diversity and host interactions through global metagenomics.</title>
        <authorList>
            <person name="Schulz F."/>
            <person name="Roux S."/>
            <person name="Paez-Espino D."/>
            <person name="Jungbluth S."/>
            <person name="Walsh D.A."/>
            <person name="Denef V.J."/>
            <person name="McMahon K.D."/>
            <person name="Konstantinidis K.T."/>
            <person name="Eloe-Fadrosh E.A."/>
            <person name="Kyrpides N.C."/>
            <person name="Woyke T."/>
        </authorList>
    </citation>
    <scope>NUCLEOTIDE SEQUENCE</scope>
    <source>
        <strain evidence="1">GVMAG-S-1035315-10</strain>
    </source>
</reference>
<evidence type="ECO:0000313" key="1">
    <source>
        <dbReference type="EMBL" id="QHU06500.1"/>
    </source>
</evidence>
<protein>
    <recommendedName>
        <fullName evidence="2">Glycosyltransferase</fullName>
    </recommendedName>
</protein>
<proteinExistence type="predicted"/>
<dbReference type="EMBL" id="MN740656">
    <property type="protein sequence ID" value="QHU06500.1"/>
    <property type="molecule type" value="Genomic_DNA"/>
</dbReference>
<name>A0A6C0JP78_9ZZZZ</name>
<dbReference type="AlphaFoldDB" id="A0A6C0JP78"/>
<dbReference type="InterPro" id="IPR029044">
    <property type="entry name" value="Nucleotide-diphossugar_trans"/>
</dbReference>
<sequence length="315" mass="36806">MGIWFSKHDMAICFVIFNPMQTKRIIMNYLYVVNRLRCQGLPVFTIELVFEGREPEIPDAFHVKGNSHMFHKERLCRLLEKKVPSRYTKLAFLDSDILFDDASWYYSTSRLLDTHDVVQPFETAHWLDLTYTEKQLSRDSIVKLKETEYNSKYHPGFAWCMRREWYNKIGFFDYAVSGSGDALSSAGWLKKTFNSKFKSCPTSLKDEYIAFYDKPAPRIAFLSGTIISHLYHGARANRQYVTRHELLETNTPITKLLKINSDGVYEWVDSDLNFKFLDYFKNRNDDDLSLESVTPIVLANFKEPLKLNSDTVLTS</sequence>
<organism evidence="1">
    <name type="scientific">viral metagenome</name>
    <dbReference type="NCBI Taxonomy" id="1070528"/>
    <lineage>
        <taxon>unclassified sequences</taxon>
        <taxon>metagenomes</taxon>
        <taxon>organismal metagenomes</taxon>
    </lineage>
</organism>
<dbReference type="SUPFAM" id="SSF53448">
    <property type="entry name" value="Nucleotide-diphospho-sugar transferases"/>
    <property type="match status" value="1"/>
</dbReference>
<evidence type="ECO:0008006" key="2">
    <source>
        <dbReference type="Google" id="ProtNLM"/>
    </source>
</evidence>